<evidence type="ECO:0000313" key="10">
    <source>
        <dbReference type="EMBL" id="KAG8226752.1"/>
    </source>
</evidence>
<feature type="domain" description="Integrase zinc-binding" evidence="9">
    <location>
        <begin position="248"/>
        <end position="303"/>
    </location>
</feature>
<keyword evidence="3" id="KW-0548">Nucleotidyltransferase</keyword>
<dbReference type="EMBL" id="KZ308294">
    <property type="protein sequence ID" value="KAG8226752.1"/>
    <property type="molecule type" value="Genomic_DNA"/>
</dbReference>
<evidence type="ECO:0000256" key="5">
    <source>
        <dbReference type="ARBA" id="ARBA00022759"/>
    </source>
</evidence>
<dbReference type="GO" id="GO:0003964">
    <property type="term" value="F:RNA-directed DNA polymerase activity"/>
    <property type="evidence" value="ECO:0007669"/>
    <property type="project" value="UniProtKB-KW"/>
</dbReference>
<proteinExistence type="predicted"/>
<name>A0A8K0K323_LADFU</name>
<dbReference type="InterPro" id="IPR043502">
    <property type="entry name" value="DNA/RNA_pol_sf"/>
</dbReference>
<dbReference type="GO" id="GO:0016787">
    <property type="term" value="F:hydrolase activity"/>
    <property type="evidence" value="ECO:0007669"/>
    <property type="project" value="UniProtKB-KW"/>
</dbReference>
<evidence type="ECO:0000313" key="11">
    <source>
        <dbReference type="Proteomes" id="UP000792457"/>
    </source>
</evidence>
<dbReference type="PANTHER" id="PTHR37984">
    <property type="entry name" value="PROTEIN CBG26694"/>
    <property type="match status" value="1"/>
</dbReference>
<dbReference type="InterPro" id="IPR041588">
    <property type="entry name" value="Integrase_H2C2"/>
</dbReference>
<dbReference type="Pfam" id="PF17921">
    <property type="entry name" value="Integrase_H2C2"/>
    <property type="match status" value="1"/>
</dbReference>
<keyword evidence="7" id="KW-0695">RNA-directed DNA polymerase</keyword>
<keyword evidence="6" id="KW-0378">Hydrolase</keyword>
<keyword evidence="2" id="KW-0808">Transferase</keyword>
<keyword evidence="4" id="KW-0540">Nuclease</keyword>
<accession>A0A8K0K323</accession>
<evidence type="ECO:0000256" key="1">
    <source>
        <dbReference type="ARBA" id="ARBA00012493"/>
    </source>
</evidence>
<evidence type="ECO:0000256" key="4">
    <source>
        <dbReference type="ARBA" id="ARBA00022722"/>
    </source>
</evidence>
<feature type="domain" description="Reverse transcriptase RNase H-like" evidence="8">
    <location>
        <begin position="56"/>
        <end position="159"/>
    </location>
</feature>
<sequence>MKDDTRTLHHRRCQVGGNEGNGMPVWPMAVDGRNKEWSGSGCWGRGMRLIIIIINPDLPFVVRTDTSTDGIRAILLQEDADGKRHIVEYAGKAFSDTQKRYAANEQEATAVMYALERWSHYLLGRKFKLEADHEPLKWLQTKQRSKGKLGRMALRLAEFDQMEIVHIPGRRNADADALSKMASINKVNGDSMISEGEITTNLAAEIGEMQDKDFKLEEATLKDPSKFSLRNGCWYFSEEPNWYRLCLPQSKLKEVLMFCHNENGHLRIDRTLELVRTRFYWPNLRDDVRNWVRKCCQCSTMKDTTPNPRISPMMKIEADILEPFQKVAIDILDLTKTTSGNKNVIILIIFRNGSKQSL</sequence>
<organism evidence="10 11">
    <name type="scientific">Ladona fulva</name>
    <name type="common">Scarce chaser dragonfly</name>
    <name type="synonym">Libellula fulva</name>
    <dbReference type="NCBI Taxonomy" id="123851"/>
    <lineage>
        <taxon>Eukaryota</taxon>
        <taxon>Metazoa</taxon>
        <taxon>Ecdysozoa</taxon>
        <taxon>Arthropoda</taxon>
        <taxon>Hexapoda</taxon>
        <taxon>Insecta</taxon>
        <taxon>Pterygota</taxon>
        <taxon>Palaeoptera</taxon>
        <taxon>Odonata</taxon>
        <taxon>Epiprocta</taxon>
        <taxon>Anisoptera</taxon>
        <taxon>Libelluloidea</taxon>
        <taxon>Libellulidae</taxon>
        <taxon>Ladona</taxon>
    </lineage>
</organism>
<comment type="caution">
    <text evidence="10">The sequence shown here is derived from an EMBL/GenBank/DDBJ whole genome shotgun (WGS) entry which is preliminary data.</text>
</comment>
<dbReference type="EC" id="2.7.7.49" evidence="1"/>
<dbReference type="GO" id="GO:0004519">
    <property type="term" value="F:endonuclease activity"/>
    <property type="evidence" value="ECO:0007669"/>
    <property type="project" value="UniProtKB-KW"/>
</dbReference>
<evidence type="ECO:0000256" key="7">
    <source>
        <dbReference type="ARBA" id="ARBA00022918"/>
    </source>
</evidence>
<dbReference type="FunFam" id="3.10.20.370:FF:000001">
    <property type="entry name" value="Retrovirus-related Pol polyprotein from transposon 17.6-like protein"/>
    <property type="match status" value="1"/>
</dbReference>
<dbReference type="PANTHER" id="PTHR37984:SF5">
    <property type="entry name" value="PROTEIN NYNRIN-LIKE"/>
    <property type="match status" value="1"/>
</dbReference>
<dbReference type="Gene3D" id="3.10.20.370">
    <property type="match status" value="1"/>
</dbReference>
<dbReference type="InterPro" id="IPR041373">
    <property type="entry name" value="RT_RNaseH"/>
</dbReference>
<protein>
    <recommendedName>
        <fullName evidence="1">RNA-directed DNA polymerase</fullName>
        <ecNumber evidence="1">2.7.7.49</ecNumber>
    </recommendedName>
</protein>
<keyword evidence="5" id="KW-0255">Endonuclease</keyword>
<dbReference type="SUPFAM" id="SSF56672">
    <property type="entry name" value="DNA/RNA polymerases"/>
    <property type="match status" value="1"/>
</dbReference>
<dbReference type="AlphaFoldDB" id="A0A8K0K323"/>
<dbReference type="OrthoDB" id="4369127at2759"/>
<evidence type="ECO:0000259" key="8">
    <source>
        <dbReference type="Pfam" id="PF17917"/>
    </source>
</evidence>
<reference evidence="10" key="1">
    <citation type="submission" date="2013-04" db="EMBL/GenBank/DDBJ databases">
        <authorList>
            <person name="Qu J."/>
            <person name="Murali S.C."/>
            <person name="Bandaranaike D."/>
            <person name="Bellair M."/>
            <person name="Blankenburg K."/>
            <person name="Chao H."/>
            <person name="Dinh H."/>
            <person name="Doddapaneni H."/>
            <person name="Downs B."/>
            <person name="Dugan-Rocha S."/>
            <person name="Elkadiri S."/>
            <person name="Gnanaolivu R.D."/>
            <person name="Hernandez B."/>
            <person name="Javaid M."/>
            <person name="Jayaseelan J.C."/>
            <person name="Lee S."/>
            <person name="Li M."/>
            <person name="Ming W."/>
            <person name="Munidasa M."/>
            <person name="Muniz J."/>
            <person name="Nguyen L."/>
            <person name="Ongeri F."/>
            <person name="Osuji N."/>
            <person name="Pu L.-L."/>
            <person name="Puazo M."/>
            <person name="Qu C."/>
            <person name="Quiroz J."/>
            <person name="Raj R."/>
            <person name="Weissenberger G."/>
            <person name="Xin Y."/>
            <person name="Zou X."/>
            <person name="Han Y."/>
            <person name="Richards S."/>
            <person name="Worley K."/>
            <person name="Muzny D."/>
            <person name="Gibbs R."/>
        </authorList>
    </citation>
    <scope>NUCLEOTIDE SEQUENCE</scope>
    <source>
        <strain evidence="10">Sampled in the wild</strain>
    </source>
</reference>
<evidence type="ECO:0000256" key="2">
    <source>
        <dbReference type="ARBA" id="ARBA00022679"/>
    </source>
</evidence>
<reference evidence="10" key="2">
    <citation type="submission" date="2017-10" db="EMBL/GenBank/DDBJ databases">
        <title>Ladona fulva Genome sequencing and assembly.</title>
        <authorList>
            <person name="Murali S."/>
            <person name="Richards S."/>
            <person name="Bandaranaike D."/>
            <person name="Bellair M."/>
            <person name="Blankenburg K."/>
            <person name="Chao H."/>
            <person name="Dinh H."/>
            <person name="Doddapaneni H."/>
            <person name="Dugan-Rocha S."/>
            <person name="Elkadiri S."/>
            <person name="Gnanaolivu R."/>
            <person name="Hernandez B."/>
            <person name="Skinner E."/>
            <person name="Javaid M."/>
            <person name="Lee S."/>
            <person name="Li M."/>
            <person name="Ming W."/>
            <person name="Munidasa M."/>
            <person name="Muniz J."/>
            <person name="Nguyen L."/>
            <person name="Hughes D."/>
            <person name="Osuji N."/>
            <person name="Pu L.-L."/>
            <person name="Puazo M."/>
            <person name="Qu C."/>
            <person name="Quiroz J."/>
            <person name="Raj R."/>
            <person name="Weissenberger G."/>
            <person name="Xin Y."/>
            <person name="Zou X."/>
            <person name="Han Y."/>
            <person name="Worley K."/>
            <person name="Muzny D."/>
            <person name="Gibbs R."/>
        </authorList>
    </citation>
    <scope>NUCLEOTIDE SEQUENCE</scope>
    <source>
        <strain evidence="10">Sampled in the wild</strain>
    </source>
</reference>
<dbReference type="Gene3D" id="1.10.340.70">
    <property type="match status" value="1"/>
</dbReference>
<dbReference type="FunFam" id="1.10.340.70:FF:000001">
    <property type="entry name" value="Retrovirus-related Pol polyprotein from transposon gypsy-like Protein"/>
    <property type="match status" value="1"/>
</dbReference>
<evidence type="ECO:0000259" key="9">
    <source>
        <dbReference type="Pfam" id="PF17921"/>
    </source>
</evidence>
<gene>
    <name evidence="10" type="ORF">J437_LFUL004403</name>
</gene>
<keyword evidence="11" id="KW-1185">Reference proteome</keyword>
<dbReference type="InterPro" id="IPR050951">
    <property type="entry name" value="Retrovirus_Pol_polyprotein"/>
</dbReference>
<dbReference type="Proteomes" id="UP000792457">
    <property type="component" value="Unassembled WGS sequence"/>
</dbReference>
<dbReference type="Pfam" id="PF17917">
    <property type="entry name" value="RT_RNaseH"/>
    <property type="match status" value="1"/>
</dbReference>
<evidence type="ECO:0000256" key="3">
    <source>
        <dbReference type="ARBA" id="ARBA00022695"/>
    </source>
</evidence>
<dbReference type="CDD" id="cd09274">
    <property type="entry name" value="RNase_HI_RT_Ty3"/>
    <property type="match status" value="1"/>
</dbReference>
<evidence type="ECO:0000256" key="6">
    <source>
        <dbReference type="ARBA" id="ARBA00022801"/>
    </source>
</evidence>